<keyword evidence="4" id="KW-1134">Transmembrane beta strand</keyword>
<evidence type="ECO:0000256" key="10">
    <source>
        <dbReference type="RuleBase" id="RU003884"/>
    </source>
</evidence>
<keyword evidence="8 10" id="KW-0472">Membrane</keyword>
<dbReference type="RefSeq" id="WP_211255095.1">
    <property type="nucleotide sequence ID" value="NZ_ATMJ01000027.1"/>
</dbReference>
<evidence type="ECO:0000256" key="8">
    <source>
        <dbReference type="ARBA" id="ARBA00023136"/>
    </source>
</evidence>
<proteinExistence type="inferred from homology"/>
<feature type="chain" id="PRO_5001793534" evidence="11">
    <location>
        <begin position="27"/>
        <end position="852"/>
    </location>
</feature>
<dbReference type="InterPro" id="IPR042186">
    <property type="entry name" value="FimD_plug_dom"/>
</dbReference>
<evidence type="ECO:0000256" key="9">
    <source>
        <dbReference type="ARBA" id="ARBA00023237"/>
    </source>
</evidence>
<dbReference type="EMBL" id="JMPR01000018">
    <property type="protein sequence ID" value="KFD21043.1"/>
    <property type="molecule type" value="Genomic_DNA"/>
</dbReference>
<evidence type="ECO:0000256" key="6">
    <source>
        <dbReference type="ARBA" id="ARBA00022692"/>
    </source>
</evidence>
<dbReference type="Pfam" id="PF13954">
    <property type="entry name" value="PapC_N"/>
    <property type="match status" value="1"/>
</dbReference>
<evidence type="ECO:0000256" key="4">
    <source>
        <dbReference type="ARBA" id="ARBA00022452"/>
    </source>
</evidence>
<dbReference type="FunFam" id="2.60.40.2610:FF:000001">
    <property type="entry name" value="Outer membrane fimbrial usher protein"/>
    <property type="match status" value="1"/>
</dbReference>
<dbReference type="InterPro" id="IPR037224">
    <property type="entry name" value="PapC_N_sf"/>
</dbReference>
<organism evidence="14 15">
    <name type="scientific">Tatumella ptyseos ATCC 33301</name>
    <dbReference type="NCBI Taxonomy" id="1005995"/>
    <lineage>
        <taxon>Bacteria</taxon>
        <taxon>Pseudomonadati</taxon>
        <taxon>Pseudomonadota</taxon>
        <taxon>Gammaproteobacteria</taxon>
        <taxon>Enterobacterales</taxon>
        <taxon>Erwiniaceae</taxon>
        <taxon>Tatumella</taxon>
    </lineage>
</organism>
<evidence type="ECO:0000313" key="14">
    <source>
        <dbReference type="EMBL" id="KFD21043.1"/>
    </source>
</evidence>
<dbReference type="GO" id="GO:0009297">
    <property type="term" value="P:pilus assembly"/>
    <property type="evidence" value="ECO:0007669"/>
    <property type="project" value="InterPro"/>
</dbReference>
<dbReference type="FunFam" id="2.60.40.3110:FF:000001">
    <property type="entry name" value="Putative fimbrial outer membrane usher"/>
    <property type="match status" value="1"/>
</dbReference>
<name>A0A085JKP7_9GAMM</name>
<comment type="subcellular location">
    <subcellularLocation>
        <location evidence="1 10">Cell outer membrane</location>
        <topology evidence="1 10">Multi-pass membrane protein</topology>
    </subcellularLocation>
</comment>
<dbReference type="InterPro" id="IPR000015">
    <property type="entry name" value="Fimb_usher"/>
</dbReference>
<accession>A0A085JKP7</accession>
<evidence type="ECO:0000259" key="12">
    <source>
        <dbReference type="Pfam" id="PF13953"/>
    </source>
</evidence>
<feature type="domain" description="PapC-like C-terminal" evidence="12">
    <location>
        <begin position="768"/>
        <end position="825"/>
    </location>
</feature>
<dbReference type="PROSITE" id="PS01151">
    <property type="entry name" value="FIMBRIAL_USHER"/>
    <property type="match status" value="1"/>
</dbReference>
<feature type="signal peptide" evidence="11">
    <location>
        <begin position="1"/>
        <end position="26"/>
    </location>
</feature>
<dbReference type="InterPro" id="IPR025949">
    <property type="entry name" value="PapC-like_C"/>
</dbReference>
<dbReference type="AlphaFoldDB" id="A0A085JKP7"/>
<dbReference type="InterPro" id="IPR025885">
    <property type="entry name" value="PapC_N"/>
</dbReference>
<comment type="caution">
    <text evidence="14">The sequence shown here is derived from an EMBL/GenBank/DDBJ whole genome shotgun (WGS) entry which is preliminary data.</text>
</comment>
<dbReference type="GO" id="GO:0015473">
    <property type="term" value="F:fimbrial usher porin activity"/>
    <property type="evidence" value="ECO:0007669"/>
    <property type="project" value="InterPro"/>
</dbReference>
<dbReference type="InterPro" id="IPR043142">
    <property type="entry name" value="PapC-like_C_sf"/>
</dbReference>
<keyword evidence="5 10" id="KW-1029">Fimbrium biogenesis</keyword>
<dbReference type="Pfam" id="PF00577">
    <property type="entry name" value="Usher"/>
    <property type="match status" value="1"/>
</dbReference>
<reference evidence="14 15" key="1">
    <citation type="submission" date="2014-05" db="EMBL/GenBank/DDBJ databases">
        <title>ATOL: Assembling a taxonomically balanced genome-scale reconstruction of the evolutionary history of the Enterobacteriaceae.</title>
        <authorList>
            <person name="Plunkett G.III."/>
            <person name="Neeno-Eckwall E.C."/>
            <person name="Glasner J.D."/>
            <person name="Perna N.T."/>
        </authorList>
    </citation>
    <scope>NUCLEOTIDE SEQUENCE [LARGE SCALE GENOMIC DNA]</scope>
    <source>
        <strain evidence="14 15">ATCC 33301</strain>
    </source>
</reference>
<dbReference type="SUPFAM" id="SSF141729">
    <property type="entry name" value="FimD N-terminal domain-like"/>
    <property type="match status" value="1"/>
</dbReference>
<dbReference type="InterPro" id="IPR018030">
    <property type="entry name" value="Fimbrial_membr_usher_CS"/>
</dbReference>
<keyword evidence="6 10" id="KW-0812">Transmembrane</keyword>
<evidence type="ECO:0000256" key="3">
    <source>
        <dbReference type="ARBA" id="ARBA00022448"/>
    </source>
</evidence>
<comment type="similarity">
    <text evidence="2 10">Belongs to the fimbrial export usher family.</text>
</comment>
<dbReference type="PANTHER" id="PTHR30451">
    <property type="entry name" value="OUTER MEMBRANE USHER PROTEIN"/>
    <property type="match status" value="1"/>
</dbReference>
<evidence type="ECO:0000313" key="15">
    <source>
        <dbReference type="Proteomes" id="UP000028602"/>
    </source>
</evidence>
<protein>
    <submittedName>
        <fullName evidence="14">FimD family fimbriae anchoring protein</fullName>
    </submittedName>
</protein>
<keyword evidence="15" id="KW-1185">Reference proteome</keyword>
<dbReference type="Gene3D" id="2.60.40.2610">
    <property type="entry name" value="Outer membrane usher protein FimD, plug domain"/>
    <property type="match status" value="1"/>
</dbReference>
<gene>
    <name evidence="14" type="ORF">GTPT_0982</name>
</gene>
<dbReference type="Proteomes" id="UP000028602">
    <property type="component" value="Unassembled WGS sequence"/>
</dbReference>
<dbReference type="GO" id="GO:0009279">
    <property type="term" value="C:cell outer membrane"/>
    <property type="evidence" value="ECO:0007669"/>
    <property type="project" value="UniProtKB-SubCell"/>
</dbReference>
<evidence type="ECO:0000256" key="5">
    <source>
        <dbReference type="ARBA" id="ARBA00022558"/>
    </source>
</evidence>
<dbReference type="PANTHER" id="PTHR30451:SF21">
    <property type="entry name" value="FIMBRIAL USHER DOMAIN-CONTAINING PROTEIN YDET-RELATED"/>
    <property type="match status" value="1"/>
</dbReference>
<dbReference type="Gene3D" id="2.60.40.3110">
    <property type="match status" value="1"/>
</dbReference>
<sequence>MKIKTRYSLSLVIALPGLLAMSGASAEEFNMQFVHGAGNLNAARQVSVGDSIQPGTYPFDIYLNSQKVDSLPVTFIRTPEGVRPCFSTEQLYGYGIILPAPLAGKQCIDISKYIPDAKVAADITQQRIDLAVPQTHLKTLPQGYIPTRIWDQGVNAGFVNYTLNYDKNNYRGSSVADNNEYTYLSLNNGLNLGRWRLRQNGNYTHDNITGSHWNNISSWAETDIIAMRSRFLVGQSSTSNSVFDSIQFRGVKLSSVDDMLPESMRSYAPVVRGVATSNARVTIRQNGYLVYSTTVPPGPFAISDLYPNSSGTLYVTVTEADGSRKTFTVAYSSVTSMLRNGLWNYEVTAGRYHDGISGYQPQFIQGTVARGISHNLTPYGGVIVADNYQSAVLGMGTGLGDLGAVSLDGSYAKTNLASGDTKEGQSYRLLYAKSLSDFGTDFRLAGYRYSTSGYYDFSDAVQERRDWKDGQYESDYIDPNDTADGTPAWAQTNNATYYSNVYANKRERMEVSINQNLKGYGSIYVNANQQRYWGTSQKTRTVQLGYSNAWKNVSYGVYWQSTRSQYGYADNSINMTLSIPLVWNNNNNAIVSTTQLAHDQQSGDSYNTGVSGTLLDDNRLSYGVTTGHTQTGGQNSGANLGYQGSMGNLNGSYSYSNNYTQTALGASGGLVVHSGGVTLSQPLGDTFAIIKAKNAEGVGILNSPGVKVDRFGYAIVNNLTAYRYNTIALNTEEMRPGLDIPQSVIQVVPMQKAIVRVTFNTFYGHSLLIHSSLPDHSYPQIGAGVFNARGRNSGTVGMKGDLFVSGIAAGEKLTVKWGEGPNDKCFLLIPDKLADQTKTSGYQEITLTCQRP</sequence>
<evidence type="ECO:0000256" key="2">
    <source>
        <dbReference type="ARBA" id="ARBA00008064"/>
    </source>
</evidence>
<dbReference type="Pfam" id="PF13953">
    <property type="entry name" value="PapC_C"/>
    <property type="match status" value="1"/>
</dbReference>
<evidence type="ECO:0000256" key="7">
    <source>
        <dbReference type="ARBA" id="ARBA00022729"/>
    </source>
</evidence>
<evidence type="ECO:0000256" key="11">
    <source>
        <dbReference type="SAM" id="SignalP"/>
    </source>
</evidence>
<evidence type="ECO:0000259" key="13">
    <source>
        <dbReference type="Pfam" id="PF13954"/>
    </source>
</evidence>
<evidence type="ECO:0000256" key="1">
    <source>
        <dbReference type="ARBA" id="ARBA00004571"/>
    </source>
</evidence>
<keyword evidence="7 11" id="KW-0732">Signal</keyword>
<dbReference type="Gene3D" id="2.60.40.2070">
    <property type="match status" value="1"/>
</dbReference>
<keyword evidence="3 10" id="KW-0813">Transport</keyword>
<keyword evidence="9 10" id="KW-0998">Cell outer membrane</keyword>
<feature type="domain" description="PapC N-terminal" evidence="13">
    <location>
        <begin position="28"/>
        <end position="164"/>
    </location>
</feature>
<dbReference type="Gene3D" id="3.10.20.410">
    <property type="match status" value="1"/>
</dbReference>
<dbReference type="eggNOG" id="COG3188">
    <property type="taxonomic scope" value="Bacteria"/>
</dbReference>